<name>A0A3S5FD69_9PLAT</name>
<dbReference type="Proteomes" id="UP000784294">
    <property type="component" value="Unassembled WGS sequence"/>
</dbReference>
<protein>
    <submittedName>
        <fullName evidence="2">Uncharacterized protein</fullName>
    </submittedName>
</protein>
<accession>A0A3S5FD69</accession>
<feature type="compositionally biased region" description="Low complexity" evidence="1">
    <location>
        <begin position="116"/>
        <end position="133"/>
    </location>
</feature>
<dbReference type="AlphaFoldDB" id="A0A3S5FD69"/>
<feature type="region of interest" description="Disordered" evidence="1">
    <location>
        <begin position="90"/>
        <end position="151"/>
    </location>
</feature>
<keyword evidence="3" id="KW-1185">Reference proteome</keyword>
<reference evidence="2" key="1">
    <citation type="submission" date="2018-11" db="EMBL/GenBank/DDBJ databases">
        <authorList>
            <consortium name="Pathogen Informatics"/>
        </authorList>
    </citation>
    <scope>NUCLEOTIDE SEQUENCE</scope>
</reference>
<evidence type="ECO:0000313" key="2">
    <source>
        <dbReference type="EMBL" id="VEL16985.1"/>
    </source>
</evidence>
<sequence length="216" mass="23067">MDSGLAGKLGPDILDLLDEFVGTSDDSGIFWPHSTVGITNQRVTSDSTSHTSLSMPRDSSSILALPAPEHSLPMQLENMNIEHKCHLDDATNSLSSRPHIGSKSGASNAGNMEYLNNNLTSVPSSSSVANSRSCTTLPNSNTDNFGSVSGQSISNPIAEPDLFAELRPRIGSDLTGSWMLCLVSEVGVLLKWVPINSSSTTSWARPSIQREACIFF</sequence>
<proteinExistence type="predicted"/>
<evidence type="ECO:0000313" key="3">
    <source>
        <dbReference type="Proteomes" id="UP000784294"/>
    </source>
</evidence>
<evidence type="ECO:0000256" key="1">
    <source>
        <dbReference type="SAM" id="MobiDB-lite"/>
    </source>
</evidence>
<dbReference type="EMBL" id="CAAALY010030594">
    <property type="protein sequence ID" value="VEL16985.1"/>
    <property type="molecule type" value="Genomic_DNA"/>
</dbReference>
<comment type="caution">
    <text evidence="2">The sequence shown here is derived from an EMBL/GenBank/DDBJ whole genome shotgun (WGS) entry which is preliminary data.</text>
</comment>
<gene>
    <name evidence="2" type="ORF">PXEA_LOCUS10425</name>
</gene>
<feature type="compositionally biased region" description="Polar residues" evidence="1">
    <location>
        <begin position="134"/>
        <end position="151"/>
    </location>
</feature>
<organism evidence="2 3">
    <name type="scientific">Protopolystoma xenopodis</name>
    <dbReference type="NCBI Taxonomy" id="117903"/>
    <lineage>
        <taxon>Eukaryota</taxon>
        <taxon>Metazoa</taxon>
        <taxon>Spiralia</taxon>
        <taxon>Lophotrochozoa</taxon>
        <taxon>Platyhelminthes</taxon>
        <taxon>Monogenea</taxon>
        <taxon>Polyopisthocotylea</taxon>
        <taxon>Polystomatidea</taxon>
        <taxon>Polystomatidae</taxon>
        <taxon>Protopolystoma</taxon>
    </lineage>
</organism>